<dbReference type="Proteomes" id="UP000749646">
    <property type="component" value="Unassembled WGS sequence"/>
</dbReference>
<dbReference type="AlphaFoldDB" id="A0A9P6IWQ7"/>
<organism evidence="2 3">
    <name type="scientific">Modicella reniformis</name>
    <dbReference type="NCBI Taxonomy" id="1440133"/>
    <lineage>
        <taxon>Eukaryota</taxon>
        <taxon>Fungi</taxon>
        <taxon>Fungi incertae sedis</taxon>
        <taxon>Mucoromycota</taxon>
        <taxon>Mortierellomycotina</taxon>
        <taxon>Mortierellomycetes</taxon>
        <taxon>Mortierellales</taxon>
        <taxon>Mortierellaceae</taxon>
        <taxon>Modicella</taxon>
    </lineage>
</organism>
<dbReference type="EMBL" id="JAAAHW010007108">
    <property type="protein sequence ID" value="KAF9951169.1"/>
    <property type="molecule type" value="Genomic_DNA"/>
</dbReference>
<feature type="domain" description="Dynein heavy chain AAA lid" evidence="1">
    <location>
        <begin position="2"/>
        <end position="78"/>
    </location>
</feature>
<evidence type="ECO:0000313" key="2">
    <source>
        <dbReference type="EMBL" id="KAF9951169.1"/>
    </source>
</evidence>
<keyword evidence="3" id="KW-1185">Reference proteome</keyword>
<evidence type="ECO:0000313" key="3">
    <source>
        <dbReference type="Proteomes" id="UP000749646"/>
    </source>
</evidence>
<dbReference type="InterPro" id="IPR042219">
    <property type="entry name" value="AAA_lid_11_sf"/>
</dbReference>
<dbReference type="Pfam" id="PF18198">
    <property type="entry name" value="AAA_lid_11"/>
    <property type="match status" value="1"/>
</dbReference>
<protein>
    <recommendedName>
        <fullName evidence="1">Dynein heavy chain AAA lid domain-containing protein</fullName>
    </recommendedName>
</protein>
<accession>A0A9P6IWQ7</accession>
<gene>
    <name evidence="2" type="ORF">BGZ65_006129</name>
</gene>
<comment type="caution">
    <text evidence="2">The sequence shown here is derived from an EMBL/GenBank/DDBJ whole genome shotgun (WGS) entry which is preliminary data.</text>
</comment>
<name>A0A9P6IWQ7_9FUNG</name>
<proteinExistence type="predicted"/>
<evidence type="ECO:0000259" key="1">
    <source>
        <dbReference type="Pfam" id="PF18198"/>
    </source>
</evidence>
<dbReference type="Gene3D" id="1.10.8.720">
    <property type="entry name" value="Region D6 of dynein motor"/>
    <property type="match status" value="1"/>
</dbReference>
<sequence>SVYGGRVDTEPDQLLLESFVGSFFKAECYDLKFKLVETTEDDPGLVAPEGTKIGQFLQWVSELPEREPPTWLRLPPTAERVLSTHKAIRMITKIKKIKGLVDEEGVDL</sequence>
<feature type="non-terminal residue" evidence="2">
    <location>
        <position position="1"/>
    </location>
</feature>
<dbReference type="InterPro" id="IPR041658">
    <property type="entry name" value="AAA_lid_11"/>
</dbReference>
<dbReference type="OrthoDB" id="447173at2759"/>
<reference evidence="2" key="1">
    <citation type="journal article" date="2020" name="Fungal Divers.">
        <title>Resolving the Mortierellaceae phylogeny through synthesis of multi-gene phylogenetics and phylogenomics.</title>
        <authorList>
            <person name="Vandepol N."/>
            <person name="Liber J."/>
            <person name="Desiro A."/>
            <person name="Na H."/>
            <person name="Kennedy M."/>
            <person name="Barry K."/>
            <person name="Grigoriev I.V."/>
            <person name="Miller A.N."/>
            <person name="O'Donnell K."/>
            <person name="Stajich J.E."/>
            <person name="Bonito G."/>
        </authorList>
    </citation>
    <scope>NUCLEOTIDE SEQUENCE</scope>
    <source>
        <strain evidence="2">MES-2147</strain>
    </source>
</reference>